<reference evidence="1 2" key="1">
    <citation type="journal article" date="2003" name="DNA Res.">
        <title>Structural analysis of four large plasmids harboring in a unicellular cyanobacterium, Synechocystis sp. PCC 6803.</title>
        <authorList>
            <person name="Kaneko T."/>
            <person name="Nakamura Y."/>
            <person name="Sasamoto S."/>
            <person name="Watanabe A."/>
            <person name="Kohara M."/>
            <person name="Matsumoto M."/>
            <person name="Shimpo S."/>
            <person name="Yamada M."/>
            <person name="Tabata S."/>
        </authorList>
    </citation>
    <scope>NUCLEOTIDE SEQUENCE [LARGE SCALE GENOMIC DNA]</scope>
    <source>
        <strain evidence="2">ATCC 27184 / PCC 6803 / Kazusa</strain>
    </source>
</reference>
<dbReference type="EnsemblBacteria" id="BAD01952">
    <property type="protein sequence ID" value="BAD01952"/>
    <property type="gene ID" value="BAD01952"/>
</dbReference>
<organism evidence="1 2">
    <name type="scientific">Synechocystis sp. (strain ATCC 27184 / PCC 6803 / Kazusa)</name>
    <dbReference type="NCBI Taxonomy" id="1111708"/>
    <lineage>
        <taxon>Bacteria</taxon>
        <taxon>Bacillati</taxon>
        <taxon>Cyanobacteriota</taxon>
        <taxon>Cyanophyceae</taxon>
        <taxon>Synechococcales</taxon>
        <taxon>Merismopediaceae</taxon>
        <taxon>Synechocystis</taxon>
    </lineage>
</organism>
<protein>
    <recommendedName>
        <fullName evidence="3">N-acetyltransferase domain-containing protein</fullName>
    </recommendedName>
</protein>
<geneLocation type="plasmid" evidence="1 2">
    <name>pSYSA</name>
</geneLocation>
<keyword evidence="2" id="KW-1185">Reference proteome</keyword>
<dbReference type="EMBL" id="AP004311">
    <property type="protein sequence ID" value="BAD01952.1"/>
    <property type="molecule type" value="Genomic_DNA"/>
</dbReference>
<dbReference type="InParanoid" id="Q6ZEE8"/>
<dbReference type="KEGG" id="syn:sll7050"/>
<evidence type="ECO:0000313" key="1">
    <source>
        <dbReference type="EMBL" id="BAD01952.1"/>
    </source>
</evidence>
<gene>
    <name evidence="1" type="ordered locus">sll7050</name>
</gene>
<dbReference type="Proteomes" id="UP000001425">
    <property type="component" value="Plasmid pSYSA"/>
</dbReference>
<proteinExistence type="predicted"/>
<dbReference type="AlphaFoldDB" id="Q6ZEE8"/>
<name>Q6ZEE8_SYNY3</name>
<keyword evidence="1" id="KW-0614">Plasmid</keyword>
<accession>Q6ZEE8</accession>
<evidence type="ECO:0008006" key="3">
    <source>
        <dbReference type="Google" id="ProtNLM"/>
    </source>
</evidence>
<evidence type="ECO:0000313" key="2">
    <source>
        <dbReference type="Proteomes" id="UP000001425"/>
    </source>
</evidence>
<sequence>MLITLEPTFYLRNHPLYYSPYDTLMITSIESPIKLSIPDEDFTIREVGFLHAYRLNLSFPPDLLLTYADMLSDSVSNVADYFLGEGQSSCFPENVVSSAQQIIYIEDFYVEPQYRGRNIGLKSLALFLQMLGQGAIVAGCPFPAGEEDSPGARRRQRLLIDYWSKLGLLCHCQKRNILWNDNWQLPKWLEECLWHEI</sequence>